<dbReference type="InterPro" id="IPR000477">
    <property type="entry name" value="RT_dom"/>
</dbReference>
<evidence type="ECO:0000313" key="2">
    <source>
        <dbReference type="EMBL" id="KAK7107244.1"/>
    </source>
</evidence>
<dbReference type="PANTHER" id="PTHR33332">
    <property type="entry name" value="REVERSE TRANSCRIPTASE DOMAIN-CONTAINING PROTEIN"/>
    <property type="match status" value="1"/>
</dbReference>
<sequence>MALSWIQNYLSDRKQFVLIDGQQSAETSLVFGVPQGSVLGPVLFIMYTAPLTTLIENHCVLHEIFADDTQINHSASHDKYPDLVLSLQECVRDVGAWMEENKLKLNDDKTEAMRFSYSTPTHAKSISELPQAISLNNIDIKFSDTSRDLGVFFDKDLSMKQHVVQTCKAARMEIRRIGSIRQYLTEDATKRLVCSGILSRLDYCNSLLAECPKSVTKPLQLVQNAAARLVFRTPMKQSVTPLLKQLHWLPVEQRIKYKICCIFYQIAAGTAPQYLSDLVQKNNPERVVRSASQNKFVKAPKYQRDDHGGRCLSVAADHIWNKLPLSLRLSPSLPSFKANLKTHLFREAF</sequence>
<comment type="caution">
    <text evidence="2">The sequence shown here is derived from an EMBL/GenBank/DDBJ whole genome shotgun (WGS) entry which is preliminary data.</text>
</comment>
<dbReference type="PROSITE" id="PS50878">
    <property type="entry name" value="RT_POL"/>
    <property type="match status" value="1"/>
</dbReference>
<name>A0AAN9BLN4_9CAEN</name>
<evidence type="ECO:0000313" key="3">
    <source>
        <dbReference type="Proteomes" id="UP001374579"/>
    </source>
</evidence>
<dbReference type="EMBL" id="JBAMIC010000004">
    <property type="protein sequence ID" value="KAK7107244.1"/>
    <property type="molecule type" value="Genomic_DNA"/>
</dbReference>
<dbReference type="Pfam" id="PF00078">
    <property type="entry name" value="RVT_1"/>
    <property type="match status" value="1"/>
</dbReference>
<gene>
    <name evidence="2" type="ORF">V1264_015195</name>
</gene>
<reference evidence="2 3" key="1">
    <citation type="submission" date="2024-02" db="EMBL/GenBank/DDBJ databases">
        <title>Chromosome-scale genome assembly of the rough periwinkle Littorina saxatilis.</title>
        <authorList>
            <person name="De Jode A."/>
            <person name="Faria R."/>
            <person name="Formenti G."/>
            <person name="Sims Y."/>
            <person name="Smith T.P."/>
            <person name="Tracey A."/>
            <person name="Wood J.M.D."/>
            <person name="Zagrodzka Z.B."/>
            <person name="Johannesson K."/>
            <person name="Butlin R.K."/>
            <person name="Leder E.H."/>
        </authorList>
    </citation>
    <scope>NUCLEOTIDE SEQUENCE [LARGE SCALE GENOMIC DNA]</scope>
    <source>
        <strain evidence="2">Snail1</strain>
        <tissue evidence="2">Muscle</tissue>
    </source>
</reference>
<protein>
    <recommendedName>
        <fullName evidence="1">Reverse transcriptase domain-containing protein</fullName>
    </recommendedName>
</protein>
<accession>A0AAN9BLN4</accession>
<keyword evidence="3" id="KW-1185">Reference proteome</keyword>
<dbReference type="AlphaFoldDB" id="A0AAN9BLN4"/>
<organism evidence="2 3">
    <name type="scientific">Littorina saxatilis</name>
    <dbReference type="NCBI Taxonomy" id="31220"/>
    <lineage>
        <taxon>Eukaryota</taxon>
        <taxon>Metazoa</taxon>
        <taxon>Spiralia</taxon>
        <taxon>Lophotrochozoa</taxon>
        <taxon>Mollusca</taxon>
        <taxon>Gastropoda</taxon>
        <taxon>Caenogastropoda</taxon>
        <taxon>Littorinimorpha</taxon>
        <taxon>Littorinoidea</taxon>
        <taxon>Littorinidae</taxon>
        <taxon>Littorina</taxon>
    </lineage>
</organism>
<feature type="domain" description="Reverse transcriptase" evidence="1">
    <location>
        <begin position="1"/>
        <end position="153"/>
    </location>
</feature>
<evidence type="ECO:0000259" key="1">
    <source>
        <dbReference type="PROSITE" id="PS50878"/>
    </source>
</evidence>
<proteinExistence type="predicted"/>
<dbReference type="Proteomes" id="UP001374579">
    <property type="component" value="Unassembled WGS sequence"/>
</dbReference>